<feature type="compositionally biased region" description="Polar residues" evidence="1">
    <location>
        <begin position="1"/>
        <end position="11"/>
    </location>
</feature>
<reference evidence="2 3" key="1">
    <citation type="submission" date="2019-05" db="EMBL/GenBank/DDBJ databases">
        <title>Emergence of the Ug99 lineage of the wheat stem rust pathogen through somatic hybridization.</title>
        <authorList>
            <person name="Li F."/>
            <person name="Upadhyaya N.M."/>
            <person name="Sperschneider J."/>
            <person name="Matny O."/>
            <person name="Nguyen-Phuc H."/>
            <person name="Mago R."/>
            <person name="Raley C."/>
            <person name="Miller M.E."/>
            <person name="Silverstein K.A.T."/>
            <person name="Henningsen E."/>
            <person name="Hirsch C.D."/>
            <person name="Visser B."/>
            <person name="Pretorius Z.A."/>
            <person name="Steffenson B.J."/>
            <person name="Schwessinger B."/>
            <person name="Dodds P.N."/>
            <person name="Figueroa M."/>
        </authorList>
    </citation>
    <scope>NUCLEOTIDE SEQUENCE [LARGE SCALE GENOMIC DNA]</scope>
    <source>
        <strain evidence="2">21-0</strain>
    </source>
</reference>
<evidence type="ECO:0000256" key="1">
    <source>
        <dbReference type="SAM" id="MobiDB-lite"/>
    </source>
</evidence>
<comment type="caution">
    <text evidence="2">The sequence shown here is derived from an EMBL/GenBank/DDBJ whole genome shotgun (WGS) entry which is preliminary data.</text>
</comment>
<name>A0A5B0QMK0_PUCGR</name>
<keyword evidence="3" id="KW-1185">Reference proteome</keyword>
<accession>A0A5B0QMK0</accession>
<gene>
    <name evidence="2" type="ORF">PGT21_010163</name>
</gene>
<evidence type="ECO:0000313" key="3">
    <source>
        <dbReference type="Proteomes" id="UP000324748"/>
    </source>
</evidence>
<proteinExistence type="predicted"/>
<feature type="region of interest" description="Disordered" evidence="1">
    <location>
        <begin position="1"/>
        <end position="58"/>
    </location>
</feature>
<sequence>MTPSPSANPITSPAHLEAPQSLSNKPPATSEIRDQTLPPQDQAPASVLHGALAPGPQE</sequence>
<evidence type="ECO:0000313" key="2">
    <source>
        <dbReference type="EMBL" id="KAA1114468.1"/>
    </source>
</evidence>
<protein>
    <submittedName>
        <fullName evidence="2">Uncharacterized protein</fullName>
    </submittedName>
</protein>
<organism evidence="2 3">
    <name type="scientific">Puccinia graminis f. sp. tritici</name>
    <dbReference type="NCBI Taxonomy" id="56615"/>
    <lineage>
        <taxon>Eukaryota</taxon>
        <taxon>Fungi</taxon>
        <taxon>Dikarya</taxon>
        <taxon>Basidiomycota</taxon>
        <taxon>Pucciniomycotina</taxon>
        <taxon>Pucciniomycetes</taxon>
        <taxon>Pucciniales</taxon>
        <taxon>Pucciniaceae</taxon>
        <taxon>Puccinia</taxon>
    </lineage>
</organism>
<dbReference type="AlphaFoldDB" id="A0A5B0QMK0"/>
<dbReference type="Proteomes" id="UP000324748">
    <property type="component" value="Unassembled WGS sequence"/>
</dbReference>
<dbReference type="EMBL" id="VSWC01000014">
    <property type="protein sequence ID" value="KAA1114468.1"/>
    <property type="molecule type" value="Genomic_DNA"/>
</dbReference>